<feature type="region of interest" description="Disordered" evidence="1">
    <location>
        <begin position="1"/>
        <end position="24"/>
    </location>
</feature>
<evidence type="ECO:0000313" key="4">
    <source>
        <dbReference type="Proteomes" id="UP001155586"/>
    </source>
</evidence>
<dbReference type="RefSeq" id="WP_252031956.1">
    <property type="nucleotide sequence ID" value="NZ_JAKRRX010000037.1"/>
</dbReference>
<keyword evidence="4" id="KW-1185">Reference proteome</keyword>
<evidence type="ECO:0000313" key="3">
    <source>
        <dbReference type="EMBL" id="MCW8333851.1"/>
    </source>
</evidence>
<dbReference type="AlphaFoldDB" id="A0A9X3HRD4"/>
<gene>
    <name evidence="3" type="ORF">MD483_08440</name>
</gene>
<protein>
    <submittedName>
        <fullName evidence="3">Uncharacterized protein</fullName>
    </submittedName>
</protein>
<evidence type="ECO:0000256" key="1">
    <source>
        <dbReference type="SAM" id="MobiDB-lite"/>
    </source>
</evidence>
<keyword evidence="2" id="KW-0472">Membrane</keyword>
<accession>A0A9X3HRD4</accession>
<comment type="caution">
    <text evidence="3">The sequence shown here is derived from an EMBL/GenBank/DDBJ whole genome shotgun (WGS) entry which is preliminary data.</text>
</comment>
<dbReference type="EMBL" id="JAKRRX010000037">
    <property type="protein sequence ID" value="MCW8333851.1"/>
    <property type="molecule type" value="Genomic_DNA"/>
</dbReference>
<feature type="transmembrane region" description="Helical" evidence="2">
    <location>
        <begin position="73"/>
        <end position="91"/>
    </location>
</feature>
<sequence>MAVVPKHTDQHGRYDPNLDLTTEQRHRFTQVANKAQARKDEMRERPSIVAAAKSAAMKPVVTPKKDKPNNARYTIWLIVLGLVSLWAMYMTS</sequence>
<reference evidence="3" key="1">
    <citation type="submission" date="2022-02" db="EMBL/GenBank/DDBJ databases">
        <title>Vibrio sp. nov., a new bacterium isolated from Bohai sea, China.</title>
        <authorList>
            <person name="Yuan Y."/>
        </authorList>
    </citation>
    <scope>NUCLEOTIDE SEQUENCE</scope>
    <source>
        <strain evidence="3">DBSS07</strain>
    </source>
</reference>
<keyword evidence="2" id="KW-0812">Transmembrane</keyword>
<keyword evidence="2" id="KW-1133">Transmembrane helix</keyword>
<name>A0A9X3HRD4_9VIBR</name>
<organism evidence="3 4">
    <name type="scientific">Vibrio paucivorans</name>
    <dbReference type="NCBI Taxonomy" id="2829489"/>
    <lineage>
        <taxon>Bacteria</taxon>
        <taxon>Pseudomonadati</taxon>
        <taxon>Pseudomonadota</taxon>
        <taxon>Gammaproteobacteria</taxon>
        <taxon>Vibrionales</taxon>
        <taxon>Vibrionaceae</taxon>
        <taxon>Vibrio</taxon>
    </lineage>
</organism>
<dbReference type="Proteomes" id="UP001155586">
    <property type="component" value="Unassembled WGS sequence"/>
</dbReference>
<proteinExistence type="predicted"/>
<evidence type="ECO:0000256" key="2">
    <source>
        <dbReference type="SAM" id="Phobius"/>
    </source>
</evidence>